<reference evidence="2 3" key="1">
    <citation type="submission" date="2015-04" db="EMBL/GenBank/DDBJ databases">
        <authorList>
            <person name="Syromyatnikov M.Y."/>
            <person name="Popov V.N."/>
        </authorList>
    </citation>
    <scope>NUCLEOTIDE SEQUENCE [LARGE SCALE GENOMIC DNA]</scope>
</reference>
<organism evidence="2 3">
    <name type="scientific">Clunio marinus</name>
    <dbReference type="NCBI Taxonomy" id="568069"/>
    <lineage>
        <taxon>Eukaryota</taxon>
        <taxon>Metazoa</taxon>
        <taxon>Ecdysozoa</taxon>
        <taxon>Arthropoda</taxon>
        <taxon>Hexapoda</taxon>
        <taxon>Insecta</taxon>
        <taxon>Pterygota</taxon>
        <taxon>Neoptera</taxon>
        <taxon>Endopterygota</taxon>
        <taxon>Diptera</taxon>
        <taxon>Nematocera</taxon>
        <taxon>Chironomoidea</taxon>
        <taxon>Chironomidae</taxon>
        <taxon>Clunio</taxon>
    </lineage>
</organism>
<feature type="region of interest" description="Disordered" evidence="1">
    <location>
        <begin position="35"/>
        <end position="58"/>
    </location>
</feature>
<sequence>MIVVDVVNLWNYQKRGYEHETDQCMCHERSLSHQAYARQNRTSQNKRKRFQNKKKEQNRTVYSLERNLDHAFRRISKTNATTKERYFFVGSLGILLKTIKN</sequence>
<proteinExistence type="predicted"/>
<dbReference type="EMBL" id="CVRI01000074">
    <property type="protein sequence ID" value="CRL07896.1"/>
    <property type="molecule type" value="Genomic_DNA"/>
</dbReference>
<accession>A0A1J1J676</accession>
<evidence type="ECO:0000313" key="2">
    <source>
        <dbReference type="EMBL" id="CRL07896.1"/>
    </source>
</evidence>
<protein>
    <submittedName>
        <fullName evidence="2">CLUMA_CG021151, isoform A</fullName>
    </submittedName>
</protein>
<gene>
    <name evidence="2" type="ORF">CLUMA_CG021151</name>
</gene>
<dbReference type="Proteomes" id="UP000183832">
    <property type="component" value="Unassembled WGS sequence"/>
</dbReference>
<dbReference type="AlphaFoldDB" id="A0A1J1J676"/>
<name>A0A1J1J676_9DIPT</name>
<keyword evidence="3" id="KW-1185">Reference proteome</keyword>
<evidence type="ECO:0000256" key="1">
    <source>
        <dbReference type="SAM" id="MobiDB-lite"/>
    </source>
</evidence>
<evidence type="ECO:0000313" key="3">
    <source>
        <dbReference type="Proteomes" id="UP000183832"/>
    </source>
</evidence>